<feature type="compositionally biased region" description="Basic and acidic residues" evidence="1">
    <location>
        <begin position="733"/>
        <end position="744"/>
    </location>
</feature>
<feature type="compositionally biased region" description="Basic residues" evidence="1">
    <location>
        <begin position="612"/>
        <end position="623"/>
    </location>
</feature>
<dbReference type="Proteomes" id="UP001530400">
    <property type="component" value="Unassembled WGS sequence"/>
</dbReference>
<feature type="compositionally biased region" description="Low complexity" evidence="1">
    <location>
        <begin position="92"/>
        <end position="113"/>
    </location>
</feature>
<feature type="region of interest" description="Disordered" evidence="1">
    <location>
        <begin position="687"/>
        <end position="837"/>
    </location>
</feature>
<feature type="compositionally biased region" description="Basic and acidic residues" evidence="1">
    <location>
        <begin position="908"/>
        <end position="917"/>
    </location>
</feature>
<feature type="compositionally biased region" description="Basic and acidic residues" evidence="1">
    <location>
        <begin position="870"/>
        <end position="882"/>
    </location>
</feature>
<gene>
    <name evidence="3" type="ORF">ACHAWO_007544</name>
</gene>
<proteinExistence type="predicted"/>
<feature type="region of interest" description="Disordered" evidence="1">
    <location>
        <begin position="256"/>
        <end position="282"/>
    </location>
</feature>
<feature type="compositionally biased region" description="Basic and acidic residues" evidence="1">
    <location>
        <begin position="1027"/>
        <end position="1047"/>
    </location>
</feature>
<feature type="compositionally biased region" description="Polar residues" evidence="1">
    <location>
        <begin position="436"/>
        <end position="447"/>
    </location>
</feature>
<feature type="signal peptide" evidence="2">
    <location>
        <begin position="1"/>
        <end position="22"/>
    </location>
</feature>
<feature type="compositionally biased region" description="Basic and acidic residues" evidence="1">
    <location>
        <begin position="658"/>
        <end position="670"/>
    </location>
</feature>
<feature type="compositionally biased region" description="Basic and acidic residues" evidence="1">
    <location>
        <begin position="956"/>
        <end position="1014"/>
    </location>
</feature>
<feature type="compositionally biased region" description="Basic and acidic residues" evidence="1">
    <location>
        <begin position="929"/>
        <end position="948"/>
    </location>
</feature>
<feature type="compositionally biased region" description="Basic and acidic residues" evidence="1">
    <location>
        <begin position="703"/>
        <end position="715"/>
    </location>
</feature>
<evidence type="ECO:0000313" key="3">
    <source>
        <dbReference type="EMBL" id="KAL3784588.1"/>
    </source>
</evidence>
<name>A0ABD3P920_9STRA</name>
<keyword evidence="4" id="KW-1185">Reference proteome</keyword>
<dbReference type="PANTHER" id="PTHR46528">
    <property type="entry name" value="PROTEIN SON"/>
    <property type="match status" value="1"/>
</dbReference>
<feature type="compositionally biased region" description="Low complexity" evidence="1">
    <location>
        <begin position="420"/>
        <end position="431"/>
    </location>
</feature>
<feature type="compositionally biased region" description="Low complexity" evidence="1">
    <location>
        <begin position="584"/>
        <end position="602"/>
    </location>
</feature>
<dbReference type="AlphaFoldDB" id="A0ABD3P920"/>
<feature type="compositionally biased region" description="Low complexity" evidence="1">
    <location>
        <begin position="825"/>
        <end position="837"/>
    </location>
</feature>
<dbReference type="InterPro" id="IPR032922">
    <property type="entry name" value="SON"/>
</dbReference>
<feature type="region of interest" description="Disordered" evidence="1">
    <location>
        <begin position="420"/>
        <end position="447"/>
    </location>
</feature>
<organism evidence="3 4">
    <name type="scientific">Cyclotella atomus</name>
    <dbReference type="NCBI Taxonomy" id="382360"/>
    <lineage>
        <taxon>Eukaryota</taxon>
        <taxon>Sar</taxon>
        <taxon>Stramenopiles</taxon>
        <taxon>Ochrophyta</taxon>
        <taxon>Bacillariophyta</taxon>
        <taxon>Coscinodiscophyceae</taxon>
        <taxon>Thalassiosirophycidae</taxon>
        <taxon>Stephanodiscales</taxon>
        <taxon>Stephanodiscaceae</taxon>
        <taxon>Cyclotella</taxon>
    </lineage>
</organism>
<feature type="compositionally biased region" description="Polar residues" evidence="1">
    <location>
        <begin position="256"/>
        <end position="272"/>
    </location>
</feature>
<feature type="compositionally biased region" description="Basic and acidic residues" evidence="1">
    <location>
        <begin position="560"/>
        <end position="579"/>
    </location>
</feature>
<evidence type="ECO:0000256" key="1">
    <source>
        <dbReference type="SAM" id="MobiDB-lite"/>
    </source>
</evidence>
<dbReference type="PANTHER" id="PTHR46528:SF1">
    <property type="entry name" value="PROTEIN SON"/>
    <property type="match status" value="1"/>
</dbReference>
<evidence type="ECO:0000256" key="2">
    <source>
        <dbReference type="SAM" id="SignalP"/>
    </source>
</evidence>
<dbReference type="EMBL" id="JALLPJ020000721">
    <property type="protein sequence ID" value="KAL3784588.1"/>
    <property type="molecule type" value="Genomic_DNA"/>
</dbReference>
<accession>A0ABD3P920</accession>
<feature type="region of interest" description="Disordered" evidence="1">
    <location>
        <begin position="499"/>
        <end position="673"/>
    </location>
</feature>
<protein>
    <submittedName>
        <fullName evidence="3">Uncharacterized protein</fullName>
    </submittedName>
</protein>
<feature type="compositionally biased region" description="Basic and acidic residues" evidence="1">
    <location>
        <begin position="1057"/>
        <end position="1075"/>
    </location>
</feature>
<evidence type="ECO:0000313" key="4">
    <source>
        <dbReference type="Proteomes" id="UP001530400"/>
    </source>
</evidence>
<feature type="region of interest" description="Disordered" evidence="1">
    <location>
        <begin position="854"/>
        <end position="1075"/>
    </location>
</feature>
<feature type="compositionally biased region" description="Basic and acidic residues" evidence="1">
    <location>
        <begin position="786"/>
        <end position="799"/>
    </location>
</feature>
<feature type="region of interest" description="Disordered" evidence="1">
    <location>
        <begin position="82"/>
        <end position="133"/>
    </location>
</feature>
<feature type="region of interest" description="Disordered" evidence="1">
    <location>
        <begin position="146"/>
        <end position="169"/>
    </location>
</feature>
<sequence>MMAHTLLLILSVITTTIFQIHAQTEDYYCGTDFTQAQEACELPCSSGFDFECTKVLGDAYACYYFTGCSAKVSVQESVAAAESPTGKPSPSPTAAQTPAPTAAAVETESPTPALETDKPTAAPIQTESPTLLAITSSTEVATTTTSFIQTESSTTSSVTSSTEVATTSTASIQTENTTITSSTQSASLTTTPVLTSFEPTTVVSSNTQDGFCGTDYFQAVEECQLPCPTGNNDECINALGQNYTCFLFTGCTEKQTPTGTTSPDDQVNSPSEPTAEPSPIPTGQAKAYVELILHNTANREMTIDEEDMLINELMKIFEFWCCSFSTEIIEVLNQEQVQWISDDQRRELQGDVGFEEIISTSVTLLLYTSYQGEYSDDEIAKAAAELLEANGEELVKELQGQDEFPFFFSLDQIRSSPAISPIEPSAPVASPKSEALESQTPEEPSNGSGAVFGGLAGGAVLFCIAGIGLSYYLVRKREDVKSERTLEVEDLEVGKSNHSTVVKNLAGHDGPMKDDSSSESGSSSSSENSSSRIISRGKASKRSKTQRKVESSSSSSSSERGSKDKAFCDVENPFKDLPMHRTQSSGLLSSASSSDSSKADSALMKRVEERRAKRKHGDKRRKQQLSQSNPDITPEDMGEQQKLRSRHSTNDLVGLGKSNEEKPLKKDHWKTLSKSLDGEIVSAAKERAKGNNAKLANISSASKRFESLKREEKRSGNKKTGLTKKRSSNPDVAAHEDSRNEVHKMRSRHSTNDLAGLDESPGIPQKSNHWKKLSKSLQAGDVKNLGSDRMDEGLPEMKRNKQWKTLAKSIQAGDIKRTVQDDGLPPNSNPSNDLNISESEYISYSEVEVAIPAVDASHGKKDHWKSLKSSIKDDAETNDQRKPKARSRSKSKDNWAKVASEVVNSSSDLRKSDRGADPLRQSSRHATRRNADELRQSRRLGDGDDLRKSTRGTKGSSDDLRRSKRSTNDFRQSRGTGERRNSDDLRQSKRASSDRQLSRVRSSGDLRKSDRGADPLRQSSRKASLRRNSDELRQSRRASDHGDERKLTRSRTYGSSDDLRRSKRSTGDLRQAKQR</sequence>
<feature type="compositionally biased region" description="Low complexity" evidence="1">
    <location>
        <begin position="518"/>
        <end position="537"/>
    </location>
</feature>
<feature type="chain" id="PRO_5044815985" evidence="2">
    <location>
        <begin position="23"/>
        <end position="1075"/>
    </location>
</feature>
<reference evidence="3 4" key="1">
    <citation type="submission" date="2024-10" db="EMBL/GenBank/DDBJ databases">
        <title>Updated reference genomes for cyclostephanoid diatoms.</title>
        <authorList>
            <person name="Roberts W.R."/>
            <person name="Alverson A.J."/>
        </authorList>
    </citation>
    <scope>NUCLEOTIDE SEQUENCE [LARGE SCALE GENOMIC DNA]</scope>
    <source>
        <strain evidence="3 4">AJA010-31</strain>
    </source>
</reference>
<comment type="caution">
    <text evidence="3">The sequence shown here is derived from an EMBL/GenBank/DDBJ whole genome shotgun (WGS) entry which is preliminary data.</text>
</comment>
<keyword evidence="2" id="KW-0732">Signal</keyword>